<dbReference type="SUPFAM" id="SSF50993">
    <property type="entry name" value="Peptidase/esterase 'gauge' domain"/>
    <property type="match status" value="1"/>
</dbReference>
<evidence type="ECO:0000313" key="1">
    <source>
        <dbReference type="EMBL" id="DAD91269.1"/>
    </source>
</evidence>
<name>A0A8S5N911_9VIRU</name>
<sequence length="524" mass="58402">MKLPIISSSLSKRTSIISAFKGLNQNLITSDGEWADMKNISDRFYPAAATRPSRGTAERAFANPKGILYKNGLFYIDGTKACYKGTEVFTVTDSDKLIAGMGAYICVFPDGIIYNTHTGERTNMVSTFTPSGTVTFAPLSDKSVFTKITATGIHNYFSKNDNVTISGCTNVAYNATKVITESGTDYIVVTGSLDKSFTQSSGLTFTRKIPELDHVSERDNRLWGCSSKNHEVYCCKVGDPKNWYNYESGADNAWAATVGSDGNFTACTKFSTYMLFFKENAIHILRGDKPSNFSLTEKELPGVRTGCSRSVQIIDETLYYVGRNGVYAFDGSIPQKISNNITEDISDAVSGTYQSKLYISCLLGGKRTLLVYDPRTGIWDKEDDATFLYAAYSDGQLHFVDASKTLRTISGSETETIDWYLESGDIEEGSLDQKYISKLKLNLWLEINSEVTVKLKFDDEPLWQKKGYIRSTRNKTYTLPIMPRRTGKYRIRLEGRGQFKLLGMSKEVEQGSEVNGSIHVGFRR</sequence>
<dbReference type="EMBL" id="BK015108">
    <property type="protein sequence ID" value="DAD91269.1"/>
    <property type="molecule type" value="Genomic_DNA"/>
</dbReference>
<protein>
    <submittedName>
        <fullName evidence="1">Stabilization protein</fullName>
    </submittedName>
</protein>
<proteinExistence type="predicted"/>
<organism evidence="1">
    <name type="scientific">Phage sp. ctXnn1</name>
    <dbReference type="NCBI Taxonomy" id="2826749"/>
    <lineage>
        <taxon>Viruses</taxon>
    </lineage>
</organism>
<reference evidence="1" key="1">
    <citation type="journal article" date="2021" name="Proc. Natl. Acad. Sci. U.S.A.">
        <title>A Catalog of Tens of Thousands of Viruses from Human Metagenomes Reveals Hidden Associations with Chronic Diseases.</title>
        <authorList>
            <person name="Tisza M.J."/>
            <person name="Buck C.B."/>
        </authorList>
    </citation>
    <scope>NUCLEOTIDE SEQUENCE</scope>
    <source>
        <strain evidence="1">CtXnn1</strain>
    </source>
</reference>
<accession>A0A8S5N911</accession>